<keyword evidence="2" id="KW-1185">Reference proteome</keyword>
<dbReference type="SUPFAM" id="SSF53383">
    <property type="entry name" value="PLP-dependent transferases"/>
    <property type="match status" value="1"/>
</dbReference>
<dbReference type="Pfam" id="PF12897">
    <property type="entry name" value="Asp_aminotransf"/>
    <property type="match status" value="1"/>
</dbReference>
<dbReference type="RefSeq" id="WP_186854129.1">
    <property type="nucleotide sequence ID" value="NZ_JACOPG010000002.1"/>
</dbReference>
<dbReference type="EMBL" id="JACOPG010000002">
    <property type="protein sequence ID" value="MBC5686115.1"/>
    <property type="molecule type" value="Genomic_DNA"/>
</dbReference>
<sequence length="394" mass="44376">MSVEMMNVNLNMERGWPCKEQLNLSLPMLDLVRSDTVLEYETDYRGYAGTGGITPLKNIFSEILDVSNEQIYLGSTMSTTIMYDVVAKAMFLGLDGEKPWKESGNVKFICPSPGYEKHFKICETFGIEMIPVKMNDDGPDMDIVEELVKNDTCIKGMWCVPLYSNPTGAIYSDEVVHRIASMEATSDFRVFWDNAYMVHHLTDEEVTISNILKDTSVHPNRVFEFFSTSKITFPGGGVAGCASSIENIKWLEKTSLLQLKTGDKINQLRHALFLKNKQGVLEHMAKHRTIIKPKFDLIDDMLTNRIGYNDNVKWNNPKGGYFINLEFASGGAKSVYEYCKERGLRITPAGSTFPYGIDPEDKFLRLAPTYLSLDELEVASAILCEAIVNELGLE</sequence>
<dbReference type="InterPro" id="IPR024551">
    <property type="entry name" value="AspAT_Ic"/>
</dbReference>
<protein>
    <submittedName>
        <fullName evidence="1">Aminotransferase class I/II-fold pyridoxal phosphate-dependent enzyme</fullName>
    </submittedName>
</protein>
<reference evidence="1 2" key="1">
    <citation type="submission" date="2020-08" db="EMBL/GenBank/DDBJ databases">
        <title>Genome public.</title>
        <authorList>
            <person name="Liu C."/>
            <person name="Sun Q."/>
        </authorList>
    </citation>
    <scope>NUCLEOTIDE SEQUENCE [LARGE SCALE GENOMIC DNA]</scope>
    <source>
        <strain evidence="1 2">NSJ-9</strain>
    </source>
</reference>
<dbReference type="Gene3D" id="3.90.1150.10">
    <property type="entry name" value="Aspartate Aminotransferase, domain 1"/>
    <property type="match status" value="1"/>
</dbReference>
<dbReference type="PANTHER" id="PTHR43799">
    <property type="entry name" value="AMINOTRANSFERASE, PUTATIVE-RELATED"/>
    <property type="match status" value="1"/>
</dbReference>
<dbReference type="InterPro" id="IPR015422">
    <property type="entry name" value="PyrdxlP-dep_Trfase_small"/>
</dbReference>
<proteinExistence type="predicted"/>
<evidence type="ECO:0000313" key="1">
    <source>
        <dbReference type="EMBL" id="MBC5686115.1"/>
    </source>
</evidence>
<keyword evidence="1" id="KW-0808">Transferase</keyword>
<evidence type="ECO:0000313" key="2">
    <source>
        <dbReference type="Proteomes" id="UP000643810"/>
    </source>
</evidence>
<dbReference type="GO" id="GO:0008483">
    <property type="term" value="F:transaminase activity"/>
    <property type="evidence" value="ECO:0007669"/>
    <property type="project" value="UniProtKB-KW"/>
</dbReference>
<dbReference type="InterPro" id="IPR015424">
    <property type="entry name" value="PyrdxlP-dep_Trfase"/>
</dbReference>
<dbReference type="Proteomes" id="UP000643810">
    <property type="component" value="Unassembled WGS sequence"/>
</dbReference>
<comment type="caution">
    <text evidence="1">The sequence shown here is derived from an EMBL/GenBank/DDBJ whole genome shotgun (WGS) entry which is preliminary data.</text>
</comment>
<dbReference type="Gene3D" id="3.40.640.10">
    <property type="entry name" value="Type I PLP-dependent aspartate aminotransferase-like (Major domain)"/>
    <property type="match status" value="1"/>
</dbReference>
<accession>A0ABR7GF99</accession>
<gene>
    <name evidence="1" type="ORF">H8R94_05770</name>
</gene>
<keyword evidence="1" id="KW-0032">Aminotransferase</keyword>
<name>A0ABR7GF99_9FIRM</name>
<dbReference type="InterPro" id="IPR015421">
    <property type="entry name" value="PyrdxlP-dep_Trfase_major"/>
</dbReference>
<organism evidence="1 2">
    <name type="scientific">Roseburia lenta</name>
    <dbReference type="NCBI Taxonomy" id="2763061"/>
    <lineage>
        <taxon>Bacteria</taxon>
        <taxon>Bacillati</taxon>
        <taxon>Bacillota</taxon>
        <taxon>Clostridia</taxon>
        <taxon>Lachnospirales</taxon>
        <taxon>Lachnospiraceae</taxon>
        <taxon>Roseburia</taxon>
    </lineage>
</organism>
<dbReference type="PANTHER" id="PTHR43799:SF1">
    <property type="entry name" value="ASPARTATE AMINOTRANSFERASE"/>
    <property type="match status" value="1"/>
</dbReference>